<sequence length="129" mass="14463">MRRTTSESAATSPTFNSIPAGRRFTLDRFNDLPRNEVTSLLPYAQEGETLRGGHRCLSFGWKFAAKMPNQVCHDKLISRKIKLAASVVDAIWEVPYVQDLPSKTTQKEATVCQKAKNRGPVIGSFIRRP</sequence>
<protein>
    <submittedName>
        <fullName evidence="1">Uncharacterized protein</fullName>
    </submittedName>
</protein>
<keyword evidence="2" id="KW-1185">Reference proteome</keyword>
<dbReference type="EMBL" id="BGPR01005088">
    <property type="protein sequence ID" value="GBN06667.1"/>
    <property type="molecule type" value="Genomic_DNA"/>
</dbReference>
<reference evidence="1 2" key="1">
    <citation type="journal article" date="2019" name="Sci. Rep.">
        <title>Orb-weaving spider Araneus ventricosus genome elucidates the spidroin gene catalogue.</title>
        <authorList>
            <person name="Kono N."/>
            <person name="Nakamura H."/>
            <person name="Ohtoshi R."/>
            <person name="Moran D.A.P."/>
            <person name="Shinohara A."/>
            <person name="Yoshida Y."/>
            <person name="Fujiwara M."/>
            <person name="Mori M."/>
            <person name="Tomita M."/>
            <person name="Arakawa K."/>
        </authorList>
    </citation>
    <scope>NUCLEOTIDE SEQUENCE [LARGE SCALE GENOMIC DNA]</scope>
</reference>
<comment type="caution">
    <text evidence="1">The sequence shown here is derived from an EMBL/GenBank/DDBJ whole genome shotgun (WGS) entry which is preliminary data.</text>
</comment>
<organism evidence="1 2">
    <name type="scientific">Araneus ventricosus</name>
    <name type="common">Orbweaver spider</name>
    <name type="synonym">Epeira ventricosa</name>
    <dbReference type="NCBI Taxonomy" id="182803"/>
    <lineage>
        <taxon>Eukaryota</taxon>
        <taxon>Metazoa</taxon>
        <taxon>Ecdysozoa</taxon>
        <taxon>Arthropoda</taxon>
        <taxon>Chelicerata</taxon>
        <taxon>Arachnida</taxon>
        <taxon>Araneae</taxon>
        <taxon>Araneomorphae</taxon>
        <taxon>Entelegynae</taxon>
        <taxon>Araneoidea</taxon>
        <taxon>Araneidae</taxon>
        <taxon>Araneus</taxon>
    </lineage>
</organism>
<proteinExistence type="predicted"/>
<dbReference type="AlphaFoldDB" id="A0A4Y2KYJ0"/>
<gene>
    <name evidence="1" type="ORF">AVEN_145666_1</name>
</gene>
<evidence type="ECO:0000313" key="2">
    <source>
        <dbReference type="Proteomes" id="UP000499080"/>
    </source>
</evidence>
<name>A0A4Y2KYJ0_ARAVE</name>
<dbReference type="Proteomes" id="UP000499080">
    <property type="component" value="Unassembled WGS sequence"/>
</dbReference>
<evidence type="ECO:0000313" key="1">
    <source>
        <dbReference type="EMBL" id="GBN06667.1"/>
    </source>
</evidence>
<accession>A0A4Y2KYJ0</accession>